<dbReference type="InterPro" id="IPR029068">
    <property type="entry name" value="Glyas_Bleomycin-R_OHBP_Dase"/>
</dbReference>
<dbReference type="Proteomes" id="UP000564677">
    <property type="component" value="Unassembled WGS sequence"/>
</dbReference>
<feature type="domain" description="VOC" evidence="1">
    <location>
        <begin position="13"/>
        <end position="132"/>
    </location>
</feature>
<evidence type="ECO:0000313" key="3">
    <source>
        <dbReference type="Proteomes" id="UP000564677"/>
    </source>
</evidence>
<dbReference type="Pfam" id="PF00903">
    <property type="entry name" value="Glyoxalase"/>
    <property type="match status" value="1"/>
</dbReference>
<proteinExistence type="predicted"/>
<dbReference type="SUPFAM" id="SSF54593">
    <property type="entry name" value="Glyoxalase/Bleomycin resistance protein/Dihydroxybiphenyl dioxygenase"/>
    <property type="match status" value="1"/>
</dbReference>
<gene>
    <name evidence="2" type="ORF">FHR20_003711</name>
</gene>
<protein>
    <submittedName>
        <fullName evidence="2">Catechol 2,3-dioxygenase-like lactoylglutathione lyase family enzyme</fullName>
    </submittedName>
</protein>
<dbReference type="EMBL" id="JAASQV010000004">
    <property type="protein sequence ID" value="NIJ66735.1"/>
    <property type="molecule type" value="Genomic_DNA"/>
</dbReference>
<dbReference type="InterPro" id="IPR037523">
    <property type="entry name" value="VOC_core"/>
</dbReference>
<organism evidence="2 3">
    <name type="scientific">Sphingomonas leidyi</name>
    <dbReference type="NCBI Taxonomy" id="68569"/>
    <lineage>
        <taxon>Bacteria</taxon>
        <taxon>Pseudomonadati</taxon>
        <taxon>Pseudomonadota</taxon>
        <taxon>Alphaproteobacteria</taxon>
        <taxon>Sphingomonadales</taxon>
        <taxon>Sphingomonadaceae</taxon>
        <taxon>Sphingomonas</taxon>
    </lineage>
</organism>
<accession>A0A7X5ZWZ7</accession>
<sequence length="133" mass="14386">MTIRSEDPMLKDHSSHAILPCRDIAIAKAFYTGTLGLPLVADHGEVLLLRTGTTLLNVYRSDFAGTNQANAVVFDVHDDLEAIAAALRGKGVKLEEYPGGFDRVEDGVHILGDFRAIWFKDPDGNILHANSGG</sequence>
<evidence type="ECO:0000313" key="2">
    <source>
        <dbReference type="EMBL" id="NIJ66735.1"/>
    </source>
</evidence>
<keyword evidence="2" id="KW-0560">Oxidoreductase</keyword>
<comment type="caution">
    <text evidence="2">The sequence shown here is derived from an EMBL/GenBank/DDBJ whole genome shotgun (WGS) entry which is preliminary data.</text>
</comment>
<dbReference type="Gene3D" id="3.10.180.10">
    <property type="entry name" value="2,3-Dihydroxybiphenyl 1,2-Dioxygenase, domain 1"/>
    <property type="match status" value="1"/>
</dbReference>
<name>A0A7X5ZWZ7_9SPHN</name>
<keyword evidence="2" id="KW-0223">Dioxygenase</keyword>
<keyword evidence="3" id="KW-1185">Reference proteome</keyword>
<dbReference type="PROSITE" id="PS51819">
    <property type="entry name" value="VOC"/>
    <property type="match status" value="1"/>
</dbReference>
<keyword evidence="2" id="KW-0456">Lyase</keyword>
<dbReference type="InterPro" id="IPR004360">
    <property type="entry name" value="Glyas_Fos-R_dOase_dom"/>
</dbReference>
<dbReference type="AlphaFoldDB" id="A0A7X5ZWZ7"/>
<reference evidence="2 3" key="1">
    <citation type="submission" date="2020-03" db="EMBL/GenBank/DDBJ databases">
        <title>Genomic Encyclopedia of Type Strains, Phase IV (KMG-IV): sequencing the most valuable type-strain genomes for metagenomic binning, comparative biology and taxonomic classification.</title>
        <authorList>
            <person name="Goeker M."/>
        </authorList>
    </citation>
    <scope>NUCLEOTIDE SEQUENCE [LARGE SCALE GENOMIC DNA]</scope>
    <source>
        <strain evidence="2 3">DSM 4733</strain>
    </source>
</reference>
<dbReference type="CDD" id="cd06587">
    <property type="entry name" value="VOC"/>
    <property type="match status" value="1"/>
</dbReference>
<dbReference type="GO" id="GO:0051213">
    <property type="term" value="F:dioxygenase activity"/>
    <property type="evidence" value="ECO:0007669"/>
    <property type="project" value="UniProtKB-KW"/>
</dbReference>
<dbReference type="GO" id="GO:0016829">
    <property type="term" value="F:lyase activity"/>
    <property type="evidence" value="ECO:0007669"/>
    <property type="project" value="UniProtKB-KW"/>
</dbReference>
<evidence type="ECO:0000259" key="1">
    <source>
        <dbReference type="PROSITE" id="PS51819"/>
    </source>
</evidence>